<dbReference type="CDD" id="cd20341">
    <property type="entry name" value="BRcat_RBR_RNF14"/>
    <property type="match status" value="1"/>
</dbReference>
<dbReference type="Pfam" id="PF01485">
    <property type="entry name" value="IBR"/>
    <property type="match status" value="1"/>
</dbReference>
<comment type="catalytic activity">
    <reaction evidence="1">
        <text>[E2 ubiquitin-conjugating enzyme]-S-ubiquitinyl-L-cysteine + [acceptor protein]-L-lysine = [E2 ubiquitin-conjugating enzyme]-L-cysteine + [acceptor protein]-N(6)-ubiquitinyl-L-lysine.</text>
        <dbReference type="EC" id="2.3.2.31"/>
    </reaction>
</comment>
<dbReference type="AlphaFoldDB" id="A0AAV5A749"/>
<dbReference type="PROSITE" id="PS50908">
    <property type="entry name" value="RWD"/>
    <property type="match status" value="1"/>
</dbReference>
<dbReference type="PROSITE" id="PS50089">
    <property type="entry name" value="ZF_RING_2"/>
    <property type="match status" value="1"/>
</dbReference>
<dbReference type="InterPro" id="IPR031127">
    <property type="entry name" value="E3_UB_ligase_RBR"/>
</dbReference>
<dbReference type="EC" id="2.3.2.31" evidence="2"/>
<keyword evidence="7" id="KW-0833">Ubl conjugation pathway</keyword>
<feature type="domain" description="RWD" evidence="11">
    <location>
        <begin position="12"/>
        <end position="146"/>
    </location>
</feature>
<reference evidence="13" key="1">
    <citation type="submission" date="2021-10" db="EMBL/GenBank/DDBJ databases">
        <title>De novo Genome Assembly of Clathrus columnatus (Basidiomycota, Fungi) Using Illumina and Nanopore Sequence Data.</title>
        <authorList>
            <person name="Ogiso-Tanaka E."/>
            <person name="Itagaki H."/>
            <person name="Hosoya T."/>
            <person name="Hosaka K."/>
        </authorList>
    </citation>
    <scope>NUCLEOTIDE SEQUENCE</scope>
    <source>
        <strain evidence="13">MO-923</strain>
    </source>
</reference>
<dbReference type="PROSITE" id="PS51873">
    <property type="entry name" value="TRIAD"/>
    <property type="match status" value="1"/>
</dbReference>
<evidence type="ECO:0000256" key="9">
    <source>
        <dbReference type="PROSITE-ProRule" id="PRU00175"/>
    </source>
</evidence>
<evidence type="ECO:0000259" key="12">
    <source>
        <dbReference type="PROSITE" id="PS51873"/>
    </source>
</evidence>
<dbReference type="InterPro" id="IPR002867">
    <property type="entry name" value="IBR_dom"/>
</dbReference>
<keyword evidence="3" id="KW-0808">Transferase</keyword>
<gene>
    <name evidence="13" type="ORF">Clacol_003710</name>
</gene>
<dbReference type="CDD" id="cd23820">
    <property type="entry name" value="RWD_RNF14"/>
    <property type="match status" value="1"/>
</dbReference>
<dbReference type="InterPro" id="IPR013083">
    <property type="entry name" value="Znf_RING/FYVE/PHD"/>
</dbReference>
<dbReference type="GO" id="GO:0016567">
    <property type="term" value="P:protein ubiquitination"/>
    <property type="evidence" value="ECO:0007669"/>
    <property type="project" value="InterPro"/>
</dbReference>
<evidence type="ECO:0000259" key="10">
    <source>
        <dbReference type="PROSITE" id="PS50089"/>
    </source>
</evidence>
<feature type="domain" description="RING-type" evidence="10">
    <location>
        <begin position="193"/>
        <end position="239"/>
    </location>
</feature>
<dbReference type="GO" id="GO:0008270">
    <property type="term" value="F:zinc ion binding"/>
    <property type="evidence" value="ECO:0007669"/>
    <property type="project" value="UniProtKB-KW"/>
</dbReference>
<name>A0AAV5A749_9AGAM</name>
<sequence length="402" mass="46140">MNSDFEDLEYKDEWEALQVTYPELDLAKEPPLKGASFQLRIQIDFSKTYTLNITDSHGSTSDHHQSNSEGLIQISHLPPINITLLLPSLYPREESPQILSLWSTHDWLPNNSVQKLIRGLQNIWDRQRSIVLALWIDHIRDGEELLEFLGFLNKESAEICILSRSQADDLRSSLQTYNDMVSLTSFNNNRYRCPVCFDRLQGTECISLSPCHHVACKKCLADGWSLYIAEGRSELVGCPDPQCVKAGKLALLQDVQVVLSQQQVVRWQWLVRKKEVEKDPSIVFCPQISCQRPVKKEPTLDGRSFEWERLRQCECGFSFCVYCRRTWHGPHLPCPFPSSADFVKKYVELPLGSPEKLALEKRYGKSNLVKLVAKYREDQLNRAWLESQTMAIPSDVPGVKSE</sequence>
<keyword evidence="4" id="KW-0479">Metal-binding</keyword>
<dbReference type="EMBL" id="BPWL01000004">
    <property type="protein sequence ID" value="GJJ09487.1"/>
    <property type="molecule type" value="Genomic_DNA"/>
</dbReference>
<evidence type="ECO:0000256" key="5">
    <source>
        <dbReference type="ARBA" id="ARBA00022737"/>
    </source>
</evidence>
<dbReference type="Pfam" id="PF05773">
    <property type="entry name" value="RWD"/>
    <property type="match status" value="1"/>
</dbReference>
<dbReference type="InterPro" id="IPR016135">
    <property type="entry name" value="UBQ-conjugating_enzyme/RWD"/>
</dbReference>
<accession>A0AAV5A749</accession>
<evidence type="ECO:0000256" key="8">
    <source>
        <dbReference type="ARBA" id="ARBA00022833"/>
    </source>
</evidence>
<dbReference type="SMART" id="SM00647">
    <property type="entry name" value="IBR"/>
    <property type="match status" value="1"/>
</dbReference>
<dbReference type="GO" id="GO:0061630">
    <property type="term" value="F:ubiquitin protein ligase activity"/>
    <property type="evidence" value="ECO:0007669"/>
    <property type="project" value="UniProtKB-EC"/>
</dbReference>
<keyword evidence="5" id="KW-0677">Repeat</keyword>
<dbReference type="SUPFAM" id="SSF54495">
    <property type="entry name" value="UBC-like"/>
    <property type="match status" value="1"/>
</dbReference>
<evidence type="ECO:0000256" key="1">
    <source>
        <dbReference type="ARBA" id="ARBA00001798"/>
    </source>
</evidence>
<dbReference type="InterPro" id="IPR044066">
    <property type="entry name" value="TRIAD_supradom"/>
</dbReference>
<keyword evidence="6 9" id="KW-0863">Zinc-finger</keyword>
<comment type="caution">
    <text evidence="13">The sequence shown here is derived from an EMBL/GenBank/DDBJ whole genome shotgun (WGS) entry which is preliminary data.</text>
</comment>
<dbReference type="Proteomes" id="UP001050691">
    <property type="component" value="Unassembled WGS sequence"/>
</dbReference>
<evidence type="ECO:0000256" key="4">
    <source>
        <dbReference type="ARBA" id="ARBA00022723"/>
    </source>
</evidence>
<feature type="domain" description="RING-type" evidence="12">
    <location>
        <begin position="189"/>
        <end position="402"/>
    </location>
</feature>
<organism evidence="13 14">
    <name type="scientific">Clathrus columnatus</name>
    <dbReference type="NCBI Taxonomy" id="1419009"/>
    <lineage>
        <taxon>Eukaryota</taxon>
        <taxon>Fungi</taxon>
        <taxon>Dikarya</taxon>
        <taxon>Basidiomycota</taxon>
        <taxon>Agaricomycotina</taxon>
        <taxon>Agaricomycetes</taxon>
        <taxon>Phallomycetidae</taxon>
        <taxon>Phallales</taxon>
        <taxon>Clathraceae</taxon>
        <taxon>Clathrus</taxon>
    </lineage>
</organism>
<dbReference type="Gene3D" id="3.30.40.10">
    <property type="entry name" value="Zinc/RING finger domain, C3HC4 (zinc finger)"/>
    <property type="match status" value="1"/>
</dbReference>
<proteinExistence type="predicted"/>
<evidence type="ECO:0000256" key="3">
    <source>
        <dbReference type="ARBA" id="ARBA00022679"/>
    </source>
</evidence>
<evidence type="ECO:0000313" key="13">
    <source>
        <dbReference type="EMBL" id="GJJ09487.1"/>
    </source>
</evidence>
<evidence type="ECO:0000259" key="11">
    <source>
        <dbReference type="PROSITE" id="PS50908"/>
    </source>
</evidence>
<dbReference type="InterPro" id="IPR006575">
    <property type="entry name" value="RWD_dom"/>
</dbReference>
<dbReference type="Gene3D" id="3.10.110.10">
    <property type="entry name" value="Ubiquitin Conjugating Enzyme"/>
    <property type="match status" value="1"/>
</dbReference>
<evidence type="ECO:0000256" key="7">
    <source>
        <dbReference type="ARBA" id="ARBA00022786"/>
    </source>
</evidence>
<keyword evidence="14" id="KW-1185">Reference proteome</keyword>
<evidence type="ECO:0000256" key="2">
    <source>
        <dbReference type="ARBA" id="ARBA00012251"/>
    </source>
</evidence>
<evidence type="ECO:0000313" key="14">
    <source>
        <dbReference type="Proteomes" id="UP001050691"/>
    </source>
</evidence>
<evidence type="ECO:0000256" key="6">
    <source>
        <dbReference type="ARBA" id="ARBA00022771"/>
    </source>
</evidence>
<dbReference type="InterPro" id="IPR001841">
    <property type="entry name" value="Znf_RING"/>
</dbReference>
<protein>
    <recommendedName>
        <fullName evidence="2">RBR-type E3 ubiquitin transferase</fullName>
        <ecNumber evidence="2">2.3.2.31</ecNumber>
    </recommendedName>
</protein>
<keyword evidence="8" id="KW-0862">Zinc</keyword>
<dbReference type="PANTHER" id="PTHR11685">
    <property type="entry name" value="RBR FAMILY RING FINGER AND IBR DOMAIN-CONTAINING"/>
    <property type="match status" value="1"/>
</dbReference>
<dbReference type="SUPFAM" id="SSF57850">
    <property type="entry name" value="RING/U-box"/>
    <property type="match status" value="2"/>
</dbReference>